<dbReference type="InterPro" id="IPR032877">
    <property type="entry name" value="Transposase_HTH"/>
</dbReference>
<sequence>MRLTRVLHRQAGLERAVVEGVRLDDDTDGEVLVISARPRKGAARRCGRCRARAPWYDRGWGRRRWRHLDFGTLRVVIEAAVPRVDCAEHGPTVIAVPWARHGARFTTAFEDTAAWLAARTSASAVTGLLRIAWRSVVAIVGRVVDAAAAGADRLAGLKRIGIDEVAYRKGQRYLTLVVDHDTGRLVWAADGRDKATVAAFFDELGAQRAAALTHVSADAAAWIGDVVAERAPQAVRCLDPYHLVAWVTDALDEVRRAVWNTARGGKGGRTEASKTLKDARWALWKNPPNLTDKQKATLATIQATNRPLYRAYLLKEQFREIIAVKGADGRLLLQAWLRWASRSKLAPFVKLAKTIRRHLPAIHNMLDSGLSNARIEANNVHLRVLTRQAYGYHSAKALITMANLRRGGLCPPLPGRLS</sequence>
<evidence type="ECO:0000313" key="4">
    <source>
        <dbReference type="EMBL" id="TWH71020.1"/>
    </source>
</evidence>
<feature type="domain" description="Transposase IS204/IS1001/IS1096/IS1165 zinc-finger" evidence="3">
    <location>
        <begin position="44"/>
        <end position="89"/>
    </location>
</feature>
<accession>A0A562IJA7</accession>
<dbReference type="Pfam" id="PF14690">
    <property type="entry name" value="Zn_ribbon_ISL3"/>
    <property type="match status" value="1"/>
</dbReference>
<dbReference type="RefSeq" id="WP_145777162.1">
    <property type="nucleotide sequence ID" value="NZ_VLKE01000001.1"/>
</dbReference>
<evidence type="ECO:0000259" key="2">
    <source>
        <dbReference type="Pfam" id="PF13542"/>
    </source>
</evidence>
<gene>
    <name evidence="4" type="ORF">JD77_06045</name>
</gene>
<proteinExistence type="predicted"/>
<evidence type="ECO:0000259" key="3">
    <source>
        <dbReference type="Pfam" id="PF14690"/>
    </source>
</evidence>
<dbReference type="EMBL" id="VLKE01000001">
    <property type="protein sequence ID" value="TWH71020.1"/>
    <property type="molecule type" value="Genomic_DNA"/>
</dbReference>
<organism evidence="4 5">
    <name type="scientific">Micromonospora olivasterospora</name>
    <dbReference type="NCBI Taxonomy" id="1880"/>
    <lineage>
        <taxon>Bacteria</taxon>
        <taxon>Bacillati</taxon>
        <taxon>Actinomycetota</taxon>
        <taxon>Actinomycetes</taxon>
        <taxon>Micromonosporales</taxon>
        <taxon>Micromonosporaceae</taxon>
        <taxon>Micromonospora</taxon>
    </lineage>
</organism>
<dbReference type="AlphaFoldDB" id="A0A562IJA7"/>
<feature type="domain" description="Transposase IS204/IS1001/IS1096/IS1165 DDE" evidence="1">
    <location>
        <begin position="160"/>
        <end position="401"/>
    </location>
</feature>
<reference evidence="4 5" key="1">
    <citation type="submission" date="2019-07" db="EMBL/GenBank/DDBJ databases">
        <title>R&amp;d 2014.</title>
        <authorList>
            <person name="Klenk H.-P."/>
        </authorList>
    </citation>
    <scope>NUCLEOTIDE SEQUENCE [LARGE SCALE GENOMIC DNA]</scope>
    <source>
        <strain evidence="4 5">DSM 43868</strain>
    </source>
</reference>
<comment type="caution">
    <text evidence="4">The sequence shown here is derived from an EMBL/GenBank/DDBJ whole genome shotgun (WGS) entry which is preliminary data.</text>
</comment>
<dbReference type="OrthoDB" id="3238779at2"/>
<name>A0A562IJA7_MICOL</name>
<dbReference type="Pfam" id="PF01610">
    <property type="entry name" value="DDE_Tnp_ISL3"/>
    <property type="match status" value="1"/>
</dbReference>
<dbReference type="NCBIfam" id="NF033550">
    <property type="entry name" value="transpos_ISL3"/>
    <property type="match status" value="1"/>
</dbReference>
<dbReference type="PANTHER" id="PTHR33498">
    <property type="entry name" value="TRANSPOSASE FOR INSERTION SEQUENCE ELEMENT IS1557"/>
    <property type="match status" value="1"/>
</dbReference>
<dbReference type="Proteomes" id="UP000319825">
    <property type="component" value="Unassembled WGS sequence"/>
</dbReference>
<dbReference type="PANTHER" id="PTHR33498:SF1">
    <property type="entry name" value="TRANSPOSASE FOR INSERTION SEQUENCE ELEMENT IS1557"/>
    <property type="match status" value="1"/>
</dbReference>
<dbReference type="Pfam" id="PF13542">
    <property type="entry name" value="HTH_Tnp_ISL3"/>
    <property type="match status" value="1"/>
</dbReference>
<feature type="domain" description="Transposase IS204/IS1001/IS1096/IS1165 helix-turn-helix" evidence="2">
    <location>
        <begin position="95"/>
        <end position="142"/>
    </location>
</feature>
<dbReference type="InterPro" id="IPR002560">
    <property type="entry name" value="Transposase_DDE"/>
</dbReference>
<protein>
    <submittedName>
        <fullName evidence="4">Transposase</fullName>
    </submittedName>
</protein>
<dbReference type="InterPro" id="IPR047951">
    <property type="entry name" value="Transpos_ISL3"/>
</dbReference>
<evidence type="ECO:0000259" key="1">
    <source>
        <dbReference type="Pfam" id="PF01610"/>
    </source>
</evidence>
<dbReference type="InterPro" id="IPR029261">
    <property type="entry name" value="Transposase_Znf"/>
</dbReference>
<evidence type="ECO:0000313" key="5">
    <source>
        <dbReference type="Proteomes" id="UP000319825"/>
    </source>
</evidence>
<keyword evidence="5" id="KW-1185">Reference proteome</keyword>